<evidence type="ECO:0000313" key="1">
    <source>
        <dbReference type="EMBL" id="KAI5659616.1"/>
    </source>
</evidence>
<evidence type="ECO:0000313" key="2">
    <source>
        <dbReference type="Proteomes" id="UP001060085"/>
    </source>
</evidence>
<gene>
    <name evidence="1" type="ORF">M9H77_28409</name>
</gene>
<keyword evidence="2" id="KW-1185">Reference proteome</keyword>
<name>A0ACC0AG93_CATRO</name>
<dbReference type="EMBL" id="CM044706">
    <property type="protein sequence ID" value="KAI5659616.1"/>
    <property type="molecule type" value="Genomic_DNA"/>
</dbReference>
<sequence>MRNNVNMVKEEPETNPESSAPSSSTPVLPSIPETPDPILDGSDEEEEHPEALAQAFRDYQLARDRVHSVPKDHPRGLPVTIVTTGADSEGAIHDLPVAYSRVAFTLPLFGDCSSTR</sequence>
<organism evidence="1 2">
    <name type="scientific">Catharanthus roseus</name>
    <name type="common">Madagascar periwinkle</name>
    <name type="synonym">Vinca rosea</name>
    <dbReference type="NCBI Taxonomy" id="4058"/>
    <lineage>
        <taxon>Eukaryota</taxon>
        <taxon>Viridiplantae</taxon>
        <taxon>Streptophyta</taxon>
        <taxon>Embryophyta</taxon>
        <taxon>Tracheophyta</taxon>
        <taxon>Spermatophyta</taxon>
        <taxon>Magnoliopsida</taxon>
        <taxon>eudicotyledons</taxon>
        <taxon>Gunneridae</taxon>
        <taxon>Pentapetalae</taxon>
        <taxon>asterids</taxon>
        <taxon>lamiids</taxon>
        <taxon>Gentianales</taxon>
        <taxon>Apocynaceae</taxon>
        <taxon>Rauvolfioideae</taxon>
        <taxon>Vinceae</taxon>
        <taxon>Catharanthinae</taxon>
        <taxon>Catharanthus</taxon>
    </lineage>
</organism>
<protein>
    <submittedName>
        <fullName evidence="1">Uncharacterized protein</fullName>
    </submittedName>
</protein>
<accession>A0ACC0AG93</accession>
<reference evidence="2" key="1">
    <citation type="journal article" date="2023" name="Nat. Plants">
        <title>Single-cell RNA sequencing provides a high-resolution roadmap for understanding the multicellular compartmentation of specialized metabolism.</title>
        <authorList>
            <person name="Sun S."/>
            <person name="Shen X."/>
            <person name="Li Y."/>
            <person name="Li Y."/>
            <person name="Wang S."/>
            <person name="Li R."/>
            <person name="Zhang H."/>
            <person name="Shen G."/>
            <person name="Guo B."/>
            <person name="Wei J."/>
            <person name="Xu J."/>
            <person name="St-Pierre B."/>
            <person name="Chen S."/>
            <person name="Sun C."/>
        </authorList>
    </citation>
    <scope>NUCLEOTIDE SEQUENCE [LARGE SCALE GENOMIC DNA]</scope>
</reference>
<dbReference type="Proteomes" id="UP001060085">
    <property type="component" value="Linkage Group LG06"/>
</dbReference>
<comment type="caution">
    <text evidence="1">The sequence shown here is derived from an EMBL/GenBank/DDBJ whole genome shotgun (WGS) entry which is preliminary data.</text>
</comment>
<proteinExistence type="predicted"/>